<evidence type="ECO:0000313" key="2">
    <source>
        <dbReference type="Proteomes" id="UP000704762"/>
    </source>
</evidence>
<dbReference type="InterPro" id="IPR011050">
    <property type="entry name" value="Pectin_lyase_fold/virulence"/>
</dbReference>
<sequence>MSVAPGKSVTAKYGPKFTNGIAGASFVVPQHKSDVYVGVQLRTVGKSAGYRARVLITKNGTLRVGISRGETVLLSQSITGKALPGQTIRVEGLASGSTPVKVAVRAWVVGKAKPGWQKTINDRAASRVTRSGYANTWAYLPSNAAKSVKIIVTSRSATPAKKAVAKKKVIAKKKVAPKKVAPKKKVVTKTTVTKIIGGKPSAANTGVPAGTKLKQHRGNITITKAGTHLNGLDIHGFVNVKAKNVTISNSIIRGGRETVGNNQGLVSNFGYANFVIENSEIKAEHPSKWFIGLRGWNFTARRIHIIGNVDTVMIHGDNVRIERSLLEKTDWYASHPMQNGGPTHSDGIQILQGRNIDIVGNTIRGIQNFPILGSASTASIPDLNIEGNYLDSGWCSLKLQTRNHHSLAATVRNNKFGPNRHEKQCVFLAPPEVKLTASGNVFEANGRAIRILRVAG</sequence>
<evidence type="ECO:0000313" key="1">
    <source>
        <dbReference type="EMBL" id="MBM7798522.1"/>
    </source>
</evidence>
<reference evidence="1 2" key="1">
    <citation type="submission" date="2021-01" db="EMBL/GenBank/DDBJ databases">
        <title>Sequencing the genomes of 1000 actinobacteria strains.</title>
        <authorList>
            <person name="Klenk H.-P."/>
        </authorList>
    </citation>
    <scope>NUCLEOTIDE SEQUENCE [LARGE SCALE GENOMIC DNA]</scope>
    <source>
        <strain evidence="1 2">DSM 18662</strain>
    </source>
</reference>
<proteinExistence type="predicted"/>
<organism evidence="1 2">
    <name type="scientific">Microlunatus panaciterrae</name>
    <dbReference type="NCBI Taxonomy" id="400768"/>
    <lineage>
        <taxon>Bacteria</taxon>
        <taxon>Bacillati</taxon>
        <taxon>Actinomycetota</taxon>
        <taxon>Actinomycetes</taxon>
        <taxon>Propionibacteriales</taxon>
        <taxon>Propionibacteriaceae</taxon>
        <taxon>Microlunatus</taxon>
    </lineage>
</organism>
<comment type="caution">
    <text evidence="1">The sequence shown here is derived from an EMBL/GenBank/DDBJ whole genome shotgun (WGS) entry which is preliminary data.</text>
</comment>
<dbReference type="SUPFAM" id="SSF51126">
    <property type="entry name" value="Pectin lyase-like"/>
    <property type="match status" value="1"/>
</dbReference>
<gene>
    <name evidence="1" type="ORF">JOE57_001443</name>
</gene>
<protein>
    <recommendedName>
        <fullName evidence="3">Right handed beta helix region</fullName>
    </recommendedName>
</protein>
<evidence type="ECO:0008006" key="3">
    <source>
        <dbReference type="Google" id="ProtNLM"/>
    </source>
</evidence>
<dbReference type="RefSeq" id="WP_204920586.1">
    <property type="nucleotide sequence ID" value="NZ_BAAAQP010000010.1"/>
</dbReference>
<dbReference type="EMBL" id="JAFBCF010000001">
    <property type="protein sequence ID" value="MBM7798522.1"/>
    <property type="molecule type" value="Genomic_DNA"/>
</dbReference>
<accession>A0ABS2RIW8</accession>
<dbReference type="Proteomes" id="UP000704762">
    <property type="component" value="Unassembled WGS sequence"/>
</dbReference>
<name>A0ABS2RIW8_9ACTN</name>
<keyword evidence="2" id="KW-1185">Reference proteome</keyword>